<keyword evidence="4" id="KW-1185">Reference proteome</keyword>
<feature type="domain" description="Glycosyltransferase 2-like" evidence="2">
    <location>
        <begin position="38"/>
        <end position="209"/>
    </location>
</feature>
<feature type="transmembrane region" description="Helical" evidence="1">
    <location>
        <begin position="337"/>
        <end position="358"/>
    </location>
</feature>
<comment type="caution">
    <text evidence="3">The sequence shown here is derived from an EMBL/GenBank/DDBJ whole genome shotgun (WGS) entry which is preliminary data.</text>
</comment>
<dbReference type="SUPFAM" id="SSF53448">
    <property type="entry name" value="Nucleotide-diphospho-sugar transferases"/>
    <property type="match status" value="1"/>
</dbReference>
<dbReference type="PANTHER" id="PTHR43646">
    <property type="entry name" value="GLYCOSYLTRANSFERASE"/>
    <property type="match status" value="1"/>
</dbReference>
<dbReference type="InterPro" id="IPR029044">
    <property type="entry name" value="Nucleotide-diphossugar_trans"/>
</dbReference>
<keyword evidence="1" id="KW-1133">Transmembrane helix</keyword>
<dbReference type="InterPro" id="IPR001173">
    <property type="entry name" value="Glyco_trans_2-like"/>
</dbReference>
<dbReference type="PANTHER" id="PTHR43646:SF3">
    <property type="entry name" value="SLR1566 PROTEIN"/>
    <property type="match status" value="1"/>
</dbReference>
<dbReference type="RefSeq" id="WP_029565461.1">
    <property type="nucleotide sequence ID" value="NZ_CP176757.1"/>
</dbReference>
<proteinExistence type="predicted"/>
<dbReference type="Gene3D" id="3.90.550.10">
    <property type="entry name" value="Spore Coat Polysaccharide Biosynthesis Protein SpsA, Chain A"/>
    <property type="match status" value="1"/>
</dbReference>
<feature type="transmembrane region" description="Helical" evidence="1">
    <location>
        <begin position="274"/>
        <end position="297"/>
    </location>
</feature>
<evidence type="ECO:0000313" key="3">
    <source>
        <dbReference type="EMBL" id="KEZ53927.1"/>
    </source>
</evidence>
<accession>A0A084H2W5</accession>
<protein>
    <recommendedName>
        <fullName evidence="2">Glycosyltransferase 2-like domain-containing protein</fullName>
    </recommendedName>
</protein>
<dbReference type="STRING" id="246786.GS18_0203025"/>
<dbReference type="AlphaFoldDB" id="A0A084H2W5"/>
<dbReference type="Proteomes" id="UP000028549">
    <property type="component" value="Unassembled WGS sequence"/>
</dbReference>
<organism evidence="3 4">
    <name type="scientific">Metabacillus indicus</name>
    <name type="common">Bacillus indicus</name>
    <dbReference type="NCBI Taxonomy" id="246786"/>
    <lineage>
        <taxon>Bacteria</taxon>
        <taxon>Bacillati</taxon>
        <taxon>Bacillota</taxon>
        <taxon>Bacilli</taxon>
        <taxon>Bacillales</taxon>
        <taxon>Bacillaceae</taxon>
        <taxon>Metabacillus</taxon>
    </lineage>
</organism>
<dbReference type="EMBL" id="JNVC02000001">
    <property type="protein sequence ID" value="KEZ53927.1"/>
    <property type="molecule type" value="Genomic_DNA"/>
</dbReference>
<name>A0A084H2W5_METID</name>
<evidence type="ECO:0000256" key="1">
    <source>
        <dbReference type="SAM" id="Phobius"/>
    </source>
</evidence>
<evidence type="ECO:0000259" key="2">
    <source>
        <dbReference type="Pfam" id="PF00535"/>
    </source>
</evidence>
<reference evidence="3 4" key="1">
    <citation type="journal article" date="2005" name="Int. J. Syst. Evol. Microbiol.">
        <title>Bacillus cibi sp. nov., isolated from jeotgal, a traditional Korean fermented seafood.</title>
        <authorList>
            <person name="Yoon J.H."/>
            <person name="Lee C.H."/>
            <person name="Oh T.K."/>
        </authorList>
    </citation>
    <scope>NUCLEOTIDE SEQUENCE [LARGE SCALE GENOMIC DNA]</scope>
    <source>
        <strain evidence="3 4">DSM 16189</strain>
    </source>
</reference>
<keyword evidence="1" id="KW-0472">Membrane</keyword>
<keyword evidence="1" id="KW-0812">Transmembrane</keyword>
<gene>
    <name evidence="3" type="ORF">GS18_0203025</name>
</gene>
<evidence type="ECO:0000313" key="4">
    <source>
        <dbReference type="Proteomes" id="UP000028549"/>
    </source>
</evidence>
<feature type="transmembrane region" description="Helical" evidence="1">
    <location>
        <begin position="309"/>
        <end position="325"/>
    </location>
</feature>
<dbReference type="Pfam" id="PF00535">
    <property type="entry name" value="Glycos_transf_2"/>
    <property type="match status" value="1"/>
</dbReference>
<dbReference type="OrthoDB" id="9800276at2"/>
<sequence>MLLLFEIFLACLLAWTILNSLFMPSLKKGSTGAAPLVSILIPLRNEEKNAEDLAASLKNLSYPNLEIIMLDDQSTDRTKEILTNAARNDSRFKIVTGSDLPDGWAGKVFACHQLSSMASGDYYLFLDADVRVHKHTIERSLALMKQKKANMLSGFPRFPVKTILEKWLVPMQHLLIYFHLPLYLANYTPMAAASAAHGAFIMFEKNAYRKFGGHKAVKDAIVDDVALAKITKQNGYRAVLANVTEYVTCYMYDSNKAVWEGFKKNIFPGFGRSILIVILFSLFYGLVYLFPFFLALYGITELIQGKMNLHFFVPYLLIVLQKAYIDLRSRQTLALSPAIPFSAAAFLLLLYASMFASVKKTGYTWKGRTYD</sequence>